<dbReference type="InterPro" id="IPR003599">
    <property type="entry name" value="Ig_sub"/>
</dbReference>
<evidence type="ECO:0000256" key="2">
    <source>
        <dbReference type="ARBA" id="ARBA00022859"/>
    </source>
</evidence>
<dbReference type="FunFam" id="2.60.40.10:FF:000283">
    <property type="entry name" value="Immunoglobulin kappa constant"/>
    <property type="match status" value="1"/>
</dbReference>
<organism evidence="6 7">
    <name type="scientific">Gouania willdenowi</name>
    <name type="common">Blunt-snouted clingfish</name>
    <name type="synonym">Lepadogaster willdenowi</name>
    <dbReference type="NCBI Taxonomy" id="441366"/>
    <lineage>
        <taxon>Eukaryota</taxon>
        <taxon>Metazoa</taxon>
        <taxon>Chordata</taxon>
        <taxon>Craniata</taxon>
        <taxon>Vertebrata</taxon>
        <taxon>Euteleostomi</taxon>
        <taxon>Actinopterygii</taxon>
        <taxon>Neopterygii</taxon>
        <taxon>Teleostei</taxon>
        <taxon>Neoteleostei</taxon>
        <taxon>Acanthomorphata</taxon>
        <taxon>Ovalentaria</taxon>
        <taxon>Blenniimorphae</taxon>
        <taxon>Blenniiformes</taxon>
        <taxon>Gobiesocoidei</taxon>
        <taxon>Gobiesocidae</taxon>
        <taxon>Gobiesocinae</taxon>
        <taxon>Gouania</taxon>
    </lineage>
</organism>
<dbReference type="Ensembl" id="ENSGWIT00000008338.1">
    <property type="protein sequence ID" value="ENSGWIP00000007519.1"/>
    <property type="gene ID" value="ENSGWIG00000004341.1"/>
</dbReference>
<dbReference type="Proteomes" id="UP000694680">
    <property type="component" value="Chromosome 22"/>
</dbReference>
<dbReference type="SUPFAM" id="SSF48726">
    <property type="entry name" value="Immunoglobulin"/>
    <property type="match status" value="2"/>
</dbReference>
<protein>
    <recommendedName>
        <fullName evidence="5">Ig-like domain-containing protein</fullName>
    </recommendedName>
</protein>
<evidence type="ECO:0000256" key="1">
    <source>
        <dbReference type="ARBA" id="ARBA00022729"/>
    </source>
</evidence>
<dbReference type="SMART" id="SM00406">
    <property type="entry name" value="IGv"/>
    <property type="match status" value="1"/>
</dbReference>
<reference evidence="6" key="2">
    <citation type="submission" date="2025-08" db="UniProtKB">
        <authorList>
            <consortium name="Ensembl"/>
        </authorList>
    </citation>
    <scope>IDENTIFICATION</scope>
</reference>
<dbReference type="InterPro" id="IPR036179">
    <property type="entry name" value="Ig-like_dom_sf"/>
</dbReference>
<dbReference type="GO" id="GO:0007166">
    <property type="term" value="P:cell surface receptor signaling pathway"/>
    <property type="evidence" value="ECO:0007669"/>
    <property type="project" value="TreeGrafter"/>
</dbReference>
<keyword evidence="2" id="KW-0391">Immunity</keyword>
<proteinExistence type="predicted"/>
<reference evidence="6" key="3">
    <citation type="submission" date="2025-09" db="UniProtKB">
        <authorList>
            <consortium name="Ensembl"/>
        </authorList>
    </citation>
    <scope>IDENTIFICATION</scope>
</reference>
<dbReference type="InterPro" id="IPR050413">
    <property type="entry name" value="TCR_beta_variable"/>
</dbReference>
<dbReference type="Pfam" id="PF07686">
    <property type="entry name" value="V-set"/>
    <property type="match status" value="1"/>
</dbReference>
<reference evidence="6" key="1">
    <citation type="submission" date="2020-06" db="EMBL/GenBank/DDBJ databases">
        <authorList>
            <consortium name="Wellcome Sanger Institute Data Sharing"/>
        </authorList>
    </citation>
    <scope>NUCLEOTIDE SEQUENCE [LARGE SCALE GENOMIC DNA]</scope>
</reference>
<dbReference type="InterPro" id="IPR013783">
    <property type="entry name" value="Ig-like_fold"/>
</dbReference>
<dbReference type="AlphaFoldDB" id="A0A8C5G1L7"/>
<sequence length="237" mass="26953">MILLGLLNCFLHLSGTQKPPFIIRKYGDSVNNEIKCSHNITDYNFILWYKQDRGKSLKLLGYLNNNFPNFEEDLEERIRFDGDGRKESTLRVTDLNFNDSALYFCAATYFGQGTKLTVLETGREPIPPTVKLFKPSAKEGDRTNKKTLVCLASDFYPDHVSVIWSINGNRHEGSTDSAAQQDGSFYRITSRLTVNAEQWHNPDNSFKCEVNFFDGKTTITHQKTLKGVKGTCAFTQL</sequence>
<keyword evidence="1 4" id="KW-0732">Signal</keyword>
<name>A0A8C5G1L7_GOUWI</name>
<feature type="signal peptide" evidence="4">
    <location>
        <begin position="1"/>
        <end position="16"/>
    </location>
</feature>
<dbReference type="InterPro" id="IPR013106">
    <property type="entry name" value="Ig_V-set"/>
</dbReference>
<dbReference type="PANTHER" id="PTHR23268">
    <property type="entry name" value="T-CELL RECEPTOR BETA CHAIN"/>
    <property type="match status" value="1"/>
</dbReference>
<dbReference type="Gene3D" id="2.60.40.10">
    <property type="entry name" value="Immunoglobulins"/>
    <property type="match status" value="2"/>
</dbReference>
<dbReference type="GO" id="GO:0005886">
    <property type="term" value="C:plasma membrane"/>
    <property type="evidence" value="ECO:0007669"/>
    <property type="project" value="TreeGrafter"/>
</dbReference>
<dbReference type="SMART" id="SM00407">
    <property type="entry name" value="IGc1"/>
    <property type="match status" value="1"/>
</dbReference>
<evidence type="ECO:0000256" key="4">
    <source>
        <dbReference type="SAM" id="SignalP"/>
    </source>
</evidence>
<feature type="domain" description="Ig-like" evidence="5">
    <location>
        <begin position="27"/>
        <end position="117"/>
    </location>
</feature>
<evidence type="ECO:0000313" key="6">
    <source>
        <dbReference type="Ensembl" id="ENSGWIP00000007519.1"/>
    </source>
</evidence>
<dbReference type="SMART" id="SM00409">
    <property type="entry name" value="IG"/>
    <property type="match status" value="1"/>
</dbReference>
<evidence type="ECO:0000259" key="5">
    <source>
        <dbReference type="PROSITE" id="PS50835"/>
    </source>
</evidence>
<dbReference type="Pfam" id="PF07654">
    <property type="entry name" value="C1-set"/>
    <property type="match status" value="1"/>
</dbReference>
<evidence type="ECO:0000313" key="7">
    <source>
        <dbReference type="Proteomes" id="UP000694680"/>
    </source>
</evidence>
<dbReference type="InterPro" id="IPR007110">
    <property type="entry name" value="Ig-like_dom"/>
</dbReference>
<accession>A0A8C5G1L7</accession>
<dbReference type="InterPro" id="IPR003597">
    <property type="entry name" value="Ig_C1-set"/>
</dbReference>
<dbReference type="GO" id="GO:0002376">
    <property type="term" value="P:immune system process"/>
    <property type="evidence" value="ECO:0007669"/>
    <property type="project" value="UniProtKB-KW"/>
</dbReference>
<feature type="domain" description="Ig-like" evidence="5">
    <location>
        <begin position="128"/>
        <end position="226"/>
    </location>
</feature>
<evidence type="ECO:0000256" key="3">
    <source>
        <dbReference type="ARBA" id="ARBA00023157"/>
    </source>
</evidence>
<keyword evidence="3" id="KW-1015">Disulfide bond</keyword>
<feature type="chain" id="PRO_5033991491" description="Ig-like domain-containing protein" evidence="4">
    <location>
        <begin position="17"/>
        <end position="237"/>
    </location>
</feature>
<dbReference type="PROSITE" id="PS50835">
    <property type="entry name" value="IG_LIKE"/>
    <property type="match status" value="2"/>
</dbReference>
<keyword evidence="7" id="KW-1185">Reference proteome</keyword>